<comment type="caution">
    <text evidence="1">The sequence shown here is derived from an EMBL/GenBank/DDBJ whole genome shotgun (WGS) entry which is preliminary data.</text>
</comment>
<protein>
    <submittedName>
        <fullName evidence="1">Uncharacterized protein</fullName>
    </submittedName>
</protein>
<reference evidence="1 2" key="1">
    <citation type="journal article" date="2014" name="Int. J. Syst. Evol. Microbiol.">
        <title>Description of Galbitalea soli gen. nov., sp. nov., and Frondihabitans sucicola sp. nov.</title>
        <authorList>
            <person name="Kim S.J."/>
            <person name="Lim J.M."/>
            <person name="Ahn J.H."/>
            <person name="Weon H.Y."/>
            <person name="Hamada M."/>
            <person name="Suzuki K."/>
            <person name="Ahn T.Y."/>
            <person name="Kwon S.W."/>
        </authorList>
    </citation>
    <scope>NUCLEOTIDE SEQUENCE [LARGE SCALE GENOMIC DNA]</scope>
    <source>
        <strain evidence="1 2">NBRC 108727</strain>
    </source>
</reference>
<evidence type="ECO:0000313" key="1">
    <source>
        <dbReference type="EMBL" id="NEM90352.1"/>
    </source>
</evidence>
<name>A0A7C9PLL6_9MICO</name>
<dbReference type="EMBL" id="JAAGWZ010000001">
    <property type="protein sequence ID" value="NEM90352.1"/>
    <property type="molecule type" value="Genomic_DNA"/>
</dbReference>
<keyword evidence="2" id="KW-1185">Reference proteome</keyword>
<organism evidence="1 2">
    <name type="scientific">Galbitalea soli</name>
    <dbReference type="NCBI Taxonomy" id="1268042"/>
    <lineage>
        <taxon>Bacteria</taxon>
        <taxon>Bacillati</taxon>
        <taxon>Actinomycetota</taxon>
        <taxon>Actinomycetes</taxon>
        <taxon>Micrococcales</taxon>
        <taxon>Microbacteriaceae</taxon>
        <taxon>Galbitalea</taxon>
    </lineage>
</organism>
<accession>A0A7C9PLL6</accession>
<dbReference type="AlphaFoldDB" id="A0A7C9PLL6"/>
<sequence>MTESSASVSPSVAALPTAPAFAMLGDADAESCVGDVCVIPAHHEQAVINRLVDSDRV</sequence>
<dbReference type="Proteomes" id="UP000479756">
    <property type="component" value="Unassembled WGS sequence"/>
</dbReference>
<proteinExistence type="predicted"/>
<evidence type="ECO:0000313" key="2">
    <source>
        <dbReference type="Proteomes" id="UP000479756"/>
    </source>
</evidence>
<gene>
    <name evidence="1" type="ORF">G3T37_03175</name>
</gene>
<dbReference type="RefSeq" id="WP_163472011.1">
    <property type="nucleotide sequence ID" value="NZ_JAAGWZ010000001.1"/>
</dbReference>